<evidence type="ECO:0000313" key="1">
    <source>
        <dbReference type="EMBL" id="BBD93362.1"/>
    </source>
</evidence>
<proteinExistence type="predicted"/>
<evidence type="ECO:0008006" key="3">
    <source>
        <dbReference type="Google" id="ProtNLM"/>
    </source>
</evidence>
<dbReference type="Proteomes" id="UP000274772">
    <property type="component" value="Chromosome"/>
</dbReference>
<protein>
    <recommendedName>
        <fullName evidence="3">Phage protein</fullName>
    </recommendedName>
</protein>
<dbReference type="EMBL" id="AP018586">
    <property type="protein sequence ID" value="BBD93362.1"/>
    <property type="molecule type" value="Genomic_DNA"/>
</dbReference>
<organism evidence="1 2">
    <name type="scientific">Staphylococcus caprae</name>
    <dbReference type="NCBI Taxonomy" id="29380"/>
    <lineage>
        <taxon>Bacteria</taxon>
        <taxon>Bacillati</taxon>
        <taxon>Bacillota</taxon>
        <taxon>Bacilli</taxon>
        <taxon>Bacillales</taxon>
        <taxon>Staphylococcaceae</taxon>
        <taxon>Staphylococcus</taxon>
    </lineage>
</organism>
<evidence type="ECO:0000313" key="2">
    <source>
        <dbReference type="Proteomes" id="UP000274772"/>
    </source>
</evidence>
<accession>A0ABN5W6B1</accession>
<gene>
    <name evidence="1" type="ORF">JMUB590_2308</name>
</gene>
<sequence length="86" mass="10094">MKISNELIETYLSLVNDKNPVHNEIVPGQLVCEIAFSELNIHWDNYKIKYLRPIDIHDDIRFFVEDETKIKVSNNLDGVKLVILRI</sequence>
<name>A0ABN5W6B1_9STAP</name>
<dbReference type="GeneID" id="58052038"/>
<dbReference type="RefSeq" id="WP_002441170.1">
    <property type="nucleotide sequence ID" value="NZ_AP018585.1"/>
</dbReference>
<reference evidence="1 2" key="1">
    <citation type="submission" date="2018-05" db="EMBL/GenBank/DDBJ databases">
        <title>Complete genome sequencing of three human clinical isolates of Staphylococcus caprae reveals virulence factors similar to those of S. epidermidis and S. capitis.</title>
        <authorList>
            <person name="Watanabe S."/>
            <person name="Cui L."/>
        </authorList>
    </citation>
    <scope>NUCLEOTIDE SEQUENCE [LARGE SCALE GENOMIC DNA]</scope>
    <source>
        <strain evidence="1 2">JMUB590</strain>
    </source>
</reference>
<keyword evidence="2" id="KW-1185">Reference proteome</keyword>